<evidence type="ECO:0000313" key="3">
    <source>
        <dbReference type="Proteomes" id="UP001642720"/>
    </source>
</evidence>
<feature type="transmembrane region" description="Helical" evidence="1">
    <location>
        <begin position="47"/>
        <end position="68"/>
    </location>
</feature>
<accession>A0ABY2HD13</accession>
<keyword evidence="1" id="KW-1133">Transmembrane helix</keyword>
<evidence type="ECO:0000256" key="1">
    <source>
        <dbReference type="SAM" id="Phobius"/>
    </source>
</evidence>
<keyword evidence="1" id="KW-0812">Transmembrane</keyword>
<dbReference type="EMBL" id="PPTA01000002">
    <property type="protein sequence ID" value="TFB06173.1"/>
    <property type="molecule type" value="Genomic_DNA"/>
</dbReference>
<name>A0ABY2HD13_9HYPO</name>
<comment type="caution">
    <text evidence="2">The sequence shown here is derived from an EMBL/GenBank/DDBJ whole genome shotgun (WGS) entry which is preliminary data.</text>
</comment>
<protein>
    <submittedName>
        <fullName evidence="2">Uncharacterized protein</fullName>
    </submittedName>
</protein>
<organism evidence="2 3">
    <name type="scientific">Trichoderma ghanense</name>
    <dbReference type="NCBI Taxonomy" id="65468"/>
    <lineage>
        <taxon>Eukaryota</taxon>
        <taxon>Fungi</taxon>
        <taxon>Dikarya</taxon>
        <taxon>Ascomycota</taxon>
        <taxon>Pezizomycotina</taxon>
        <taxon>Sordariomycetes</taxon>
        <taxon>Hypocreomycetidae</taxon>
        <taxon>Hypocreales</taxon>
        <taxon>Hypocreaceae</taxon>
        <taxon>Trichoderma</taxon>
    </lineage>
</organism>
<keyword evidence="1" id="KW-0472">Membrane</keyword>
<dbReference type="RefSeq" id="XP_073562374.1">
    <property type="nucleotide sequence ID" value="XM_073699617.1"/>
</dbReference>
<reference evidence="2 3" key="1">
    <citation type="submission" date="2018-01" db="EMBL/GenBank/DDBJ databases">
        <title>Genome characterization of the sugarcane-associated fungus Trichoderma ghanense CCMA-1212 and their application in lignocelulose bioconversion.</title>
        <authorList>
            <person name="Steindorff A.S."/>
            <person name="Mendes T.D."/>
            <person name="Vilela E.S.D."/>
            <person name="Rodrigues D.S."/>
            <person name="Formighieri E.F."/>
            <person name="Melo I.S."/>
            <person name="Favaro L.C.L."/>
        </authorList>
    </citation>
    <scope>NUCLEOTIDE SEQUENCE [LARGE SCALE GENOMIC DNA]</scope>
    <source>
        <strain evidence="2 3">CCMA-1212</strain>
    </source>
</reference>
<keyword evidence="3" id="KW-1185">Reference proteome</keyword>
<proteinExistence type="predicted"/>
<evidence type="ECO:0000313" key="2">
    <source>
        <dbReference type="EMBL" id="TFB06173.1"/>
    </source>
</evidence>
<gene>
    <name evidence="2" type="ORF">CCMA1212_002228</name>
</gene>
<sequence>MGLYYHPASSFIHSLVLASRAACSFSRSKLATYRCRPPTTPGPGLPIHTACTYLYICVSAAIILGPVSKLSAQPSLHRTRRARPSALCP</sequence>
<dbReference type="Proteomes" id="UP001642720">
    <property type="component" value="Unassembled WGS sequence"/>
</dbReference>
<dbReference type="GeneID" id="300574067"/>